<proteinExistence type="predicted"/>
<reference evidence="1 2" key="1">
    <citation type="journal article" date="2019" name="Sci. Rep.">
        <title>Orb-weaving spider Araneus ventricosus genome elucidates the spidroin gene catalogue.</title>
        <authorList>
            <person name="Kono N."/>
            <person name="Nakamura H."/>
            <person name="Ohtoshi R."/>
            <person name="Moran D.A.P."/>
            <person name="Shinohara A."/>
            <person name="Yoshida Y."/>
            <person name="Fujiwara M."/>
            <person name="Mori M."/>
            <person name="Tomita M."/>
            <person name="Arakawa K."/>
        </authorList>
    </citation>
    <scope>NUCLEOTIDE SEQUENCE [LARGE SCALE GENOMIC DNA]</scope>
</reference>
<accession>A0A4Y2DY38</accession>
<gene>
    <name evidence="1" type="ORF">AVEN_9683_1</name>
</gene>
<dbReference type="EMBL" id="BGPR01000451">
    <property type="protein sequence ID" value="GBM20979.1"/>
    <property type="molecule type" value="Genomic_DNA"/>
</dbReference>
<sequence>MRTESEKMANEGEIMPLVYSLQFFSGRRESQPSLESIRTSGKVQGSVSLGFNATRGLFGDGPRNFELEPPLQASAPHQREDIWPLAYDLECNKPTYKEDFRWNRGSNLESSGSGPYH</sequence>
<protein>
    <submittedName>
        <fullName evidence="1">Uncharacterized protein</fullName>
    </submittedName>
</protein>
<comment type="caution">
    <text evidence="1">The sequence shown here is derived from an EMBL/GenBank/DDBJ whole genome shotgun (WGS) entry which is preliminary data.</text>
</comment>
<organism evidence="1 2">
    <name type="scientific">Araneus ventricosus</name>
    <name type="common">Orbweaver spider</name>
    <name type="synonym">Epeira ventricosa</name>
    <dbReference type="NCBI Taxonomy" id="182803"/>
    <lineage>
        <taxon>Eukaryota</taxon>
        <taxon>Metazoa</taxon>
        <taxon>Ecdysozoa</taxon>
        <taxon>Arthropoda</taxon>
        <taxon>Chelicerata</taxon>
        <taxon>Arachnida</taxon>
        <taxon>Araneae</taxon>
        <taxon>Araneomorphae</taxon>
        <taxon>Entelegynae</taxon>
        <taxon>Araneoidea</taxon>
        <taxon>Araneidae</taxon>
        <taxon>Araneus</taxon>
    </lineage>
</organism>
<dbReference type="Proteomes" id="UP000499080">
    <property type="component" value="Unassembled WGS sequence"/>
</dbReference>
<dbReference type="AlphaFoldDB" id="A0A4Y2DY38"/>
<evidence type="ECO:0000313" key="1">
    <source>
        <dbReference type="EMBL" id="GBM20979.1"/>
    </source>
</evidence>
<keyword evidence="2" id="KW-1185">Reference proteome</keyword>
<name>A0A4Y2DY38_ARAVE</name>
<evidence type="ECO:0000313" key="2">
    <source>
        <dbReference type="Proteomes" id="UP000499080"/>
    </source>
</evidence>